<comment type="caution">
    <text evidence="2">The sequence shown here is derived from an EMBL/GenBank/DDBJ whole genome shotgun (WGS) entry which is preliminary data.</text>
</comment>
<protein>
    <submittedName>
        <fullName evidence="2">Uncharacterized protein</fullName>
    </submittedName>
</protein>
<gene>
    <name evidence="2" type="ORF">EKO27_g3942</name>
</gene>
<dbReference type="EMBL" id="RYZI01000088">
    <property type="protein sequence ID" value="RWA11158.1"/>
    <property type="molecule type" value="Genomic_DNA"/>
</dbReference>
<feature type="region of interest" description="Disordered" evidence="1">
    <location>
        <begin position="108"/>
        <end position="184"/>
    </location>
</feature>
<accession>A0A439D9T4</accession>
<dbReference type="Proteomes" id="UP000286045">
    <property type="component" value="Unassembled WGS sequence"/>
</dbReference>
<sequence length="322" mass="33696">MATPSKNKTNFKTYEASVRLLAAVLATNNVKLDYAALAGLVGEGATAFALQHRMRPIVHLAKEFSAELKKKGSGKSPDKAGEIHKLFGESTPDGIEWQFRSIKHLSKAQQEAVKKGENPATLPVAGTPSGRKRGAPATTPGSRGTVRTPATGAQGRKRKVSTTIPSLDSSDENVADNDSDNELMDTPSKRLIKRAKTTTTTMKAKKVNGSDTTPLATPIKTTSATPTAAAPTAGTPTAPVSAMATATASATRVTNGSIFGDAGSPAPRFPGDAFDNGVHMSAAHSAQYTAPPTKPVIKTEFAAELNQFFPTGGYDNYEDGEI</sequence>
<evidence type="ECO:0000313" key="2">
    <source>
        <dbReference type="EMBL" id="RWA11158.1"/>
    </source>
</evidence>
<feature type="region of interest" description="Disordered" evidence="1">
    <location>
        <begin position="199"/>
        <end position="238"/>
    </location>
</feature>
<keyword evidence="3" id="KW-1185">Reference proteome</keyword>
<organism evidence="2 3">
    <name type="scientific">Xylaria grammica</name>
    <dbReference type="NCBI Taxonomy" id="363999"/>
    <lineage>
        <taxon>Eukaryota</taxon>
        <taxon>Fungi</taxon>
        <taxon>Dikarya</taxon>
        <taxon>Ascomycota</taxon>
        <taxon>Pezizomycotina</taxon>
        <taxon>Sordariomycetes</taxon>
        <taxon>Xylariomycetidae</taxon>
        <taxon>Xylariales</taxon>
        <taxon>Xylariaceae</taxon>
        <taxon>Xylaria</taxon>
    </lineage>
</organism>
<proteinExistence type="predicted"/>
<dbReference type="AlphaFoldDB" id="A0A439D9T4"/>
<evidence type="ECO:0000313" key="3">
    <source>
        <dbReference type="Proteomes" id="UP000286045"/>
    </source>
</evidence>
<evidence type="ECO:0000256" key="1">
    <source>
        <dbReference type="SAM" id="MobiDB-lite"/>
    </source>
</evidence>
<feature type="compositionally biased region" description="Low complexity" evidence="1">
    <location>
        <begin position="216"/>
        <end position="238"/>
    </location>
</feature>
<dbReference type="STRING" id="363999.A0A439D9T4"/>
<name>A0A439D9T4_9PEZI</name>
<feature type="compositionally biased region" description="Acidic residues" evidence="1">
    <location>
        <begin position="169"/>
        <end position="183"/>
    </location>
</feature>
<reference evidence="2 3" key="1">
    <citation type="submission" date="2018-12" db="EMBL/GenBank/DDBJ databases">
        <title>Draft genome sequence of Xylaria grammica IHI A82.</title>
        <authorList>
            <person name="Buettner E."/>
            <person name="Kellner H."/>
        </authorList>
    </citation>
    <scope>NUCLEOTIDE SEQUENCE [LARGE SCALE GENOMIC DNA]</scope>
    <source>
        <strain evidence="2 3">IHI A82</strain>
    </source>
</reference>